<dbReference type="Gene3D" id="2.40.50.100">
    <property type="match status" value="1"/>
</dbReference>
<sequence>MKISRDKIRQQALLTGRRTLELGKEAGGRVRRFSKRTWIILGGAAVVAAGGLWWWLRPEPAKPVWPVVEVEPVQTDDIELYGEYVGRIRAQQFVEIRARVEGFLEKMMFEEGTYVRKGQPLFIIDPKLYRAHANKARAQLNKDKAMALKAERDLQRIRPLYEQNAASQLDLDNAIASYESATAAVAMSEADLTQTETALSYTTVSSPISGYISERSVDIGTLVGPNGKSLLATVVKSDTVRVDFSMTGLDYLKSRARNVNLGQKDSTRKWDPYITITLADNTQYPLRGLVDFADPQVDPETGTFSVRAEMANPDRILLPGQITKVRLLLDVREDATVVPTKSVVIEKGGAYVFVIRPDSIAERRMIELGPEVDNRVIVERGVVPGEKIVVEGFHKLTHGDKVDPVPAPAKSRVTETEASEK</sequence>
<dbReference type="InterPro" id="IPR006143">
    <property type="entry name" value="RND_pump_MFP"/>
</dbReference>
<dbReference type="SUPFAM" id="SSF111369">
    <property type="entry name" value="HlyD-like secretion proteins"/>
    <property type="match status" value="1"/>
</dbReference>
<dbReference type="InterPro" id="IPR058626">
    <property type="entry name" value="MdtA-like_b-barrel"/>
</dbReference>
<dbReference type="RefSeq" id="WP_019150192.1">
    <property type="nucleotide sequence ID" value="NZ_CP102252.1"/>
</dbReference>
<reference evidence="9" key="1">
    <citation type="journal article" date="2022" name="Cell">
        <title>Design, construction, and in vivo augmentation of a complex gut microbiome.</title>
        <authorList>
            <person name="Cheng A.G."/>
            <person name="Ho P.Y."/>
            <person name="Aranda-Diaz A."/>
            <person name="Jain S."/>
            <person name="Yu F.B."/>
            <person name="Meng X."/>
            <person name="Wang M."/>
            <person name="Iakiviak M."/>
            <person name="Nagashima K."/>
            <person name="Zhao A."/>
            <person name="Murugkar P."/>
            <person name="Patil A."/>
            <person name="Atabakhsh K."/>
            <person name="Weakley A."/>
            <person name="Yan J."/>
            <person name="Brumbaugh A.R."/>
            <person name="Higginbottom S."/>
            <person name="Dimas A."/>
            <person name="Shiver A.L."/>
            <person name="Deutschbauer A."/>
            <person name="Neff N."/>
            <person name="Sonnenburg J.L."/>
            <person name="Huang K.C."/>
            <person name="Fischbach M.A."/>
        </authorList>
    </citation>
    <scope>NUCLEOTIDE SEQUENCE</scope>
    <source>
        <strain evidence="9">JC50</strain>
    </source>
</reference>
<evidence type="ECO:0000259" key="6">
    <source>
        <dbReference type="Pfam" id="PF25917"/>
    </source>
</evidence>
<evidence type="ECO:0000256" key="4">
    <source>
        <dbReference type="SAM" id="Phobius"/>
    </source>
</evidence>
<feature type="domain" description="Multidrug resistance protein MdtA-like alpha-helical hairpin" evidence="5">
    <location>
        <begin position="134"/>
        <end position="202"/>
    </location>
</feature>
<evidence type="ECO:0000259" key="8">
    <source>
        <dbReference type="Pfam" id="PF25967"/>
    </source>
</evidence>
<dbReference type="Gene3D" id="1.10.287.470">
    <property type="entry name" value="Helix hairpin bin"/>
    <property type="match status" value="1"/>
</dbReference>
<evidence type="ECO:0000313" key="10">
    <source>
        <dbReference type="Proteomes" id="UP001058267"/>
    </source>
</evidence>
<feature type="compositionally biased region" description="Basic and acidic residues" evidence="3">
    <location>
        <begin position="412"/>
        <end position="421"/>
    </location>
</feature>
<dbReference type="Pfam" id="PF25944">
    <property type="entry name" value="Beta-barrel_RND"/>
    <property type="match status" value="1"/>
</dbReference>
<evidence type="ECO:0000313" key="9">
    <source>
        <dbReference type="EMBL" id="UWN65182.1"/>
    </source>
</evidence>
<dbReference type="PANTHER" id="PTHR30158:SF3">
    <property type="entry name" value="MULTIDRUG EFFLUX PUMP SUBUNIT ACRA-RELATED"/>
    <property type="match status" value="1"/>
</dbReference>
<name>A0ABY5V8S5_9BACT</name>
<keyword evidence="4" id="KW-0472">Membrane</keyword>
<accession>A0ABY5V8S5</accession>
<dbReference type="Pfam" id="PF25917">
    <property type="entry name" value="BSH_RND"/>
    <property type="match status" value="1"/>
</dbReference>
<feature type="domain" description="Multidrug resistance protein MdtA-like C-terminal permuted SH3" evidence="8">
    <location>
        <begin position="334"/>
        <end position="393"/>
    </location>
</feature>
<proteinExistence type="inferred from homology"/>
<feature type="domain" description="Multidrug resistance protein MdtA-like beta-barrel" evidence="7">
    <location>
        <begin position="263"/>
        <end position="330"/>
    </location>
</feature>
<feature type="region of interest" description="Disordered" evidence="3">
    <location>
        <begin position="400"/>
        <end position="421"/>
    </location>
</feature>
<keyword evidence="4" id="KW-1133">Transmembrane helix</keyword>
<dbReference type="Gene3D" id="2.40.30.170">
    <property type="match status" value="1"/>
</dbReference>
<evidence type="ECO:0000259" key="7">
    <source>
        <dbReference type="Pfam" id="PF25944"/>
    </source>
</evidence>
<dbReference type="EMBL" id="CP102252">
    <property type="protein sequence ID" value="UWN65182.1"/>
    <property type="molecule type" value="Genomic_DNA"/>
</dbReference>
<dbReference type="Pfam" id="PF25876">
    <property type="entry name" value="HH_MFP_RND"/>
    <property type="match status" value="1"/>
</dbReference>
<feature type="domain" description="Multidrug resistance protein MdtA-like barrel-sandwich hybrid" evidence="6">
    <location>
        <begin position="94"/>
        <end position="231"/>
    </location>
</feature>
<dbReference type="NCBIfam" id="TIGR01730">
    <property type="entry name" value="RND_mfp"/>
    <property type="match status" value="1"/>
</dbReference>
<feature type="transmembrane region" description="Helical" evidence="4">
    <location>
        <begin position="38"/>
        <end position="56"/>
    </location>
</feature>
<keyword evidence="4" id="KW-0812">Transmembrane</keyword>
<dbReference type="Proteomes" id="UP001058267">
    <property type="component" value="Chromosome"/>
</dbReference>
<dbReference type="InterPro" id="IPR058624">
    <property type="entry name" value="MdtA-like_HH"/>
</dbReference>
<dbReference type="Pfam" id="PF25967">
    <property type="entry name" value="RND-MFP_C"/>
    <property type="match status" value="1"/>
</dbReference>
<comment type="subcellular location">
    <subcellularLocation>
        <location evidence="1">Cell envelope</location>
    </subcellularLocation>
</comment>
<keyword evidence="10" id="KW-1185">Reference proteome</keyword>
<organism evidence="9 10">
    <name type="scientific">Alistipes senegalensis JC50</name>
    <dbReference type="NCBI Taxonomy" id="1033732"/>
    <lineage>
        <taxon>Bacteria</taxon>
        <taxon>Pseudomonadati</taxon>
        <taxon>Bacteroidota</taxon>
        <taxon>Bacteroidia</taxon>
        <taxon>Bacteroidales</taxon>
        <taxon>Rikenellaceae</taxon>
        <taxon>Alistipes</taxon>
    </lineage>
</organism>
<dbReference type="PANTHER" id="PTHR30158">
    <property type="entry name" value="ACRA/E-RELATED COMPONENT OF DRUG EFFLUX TRANSPORTER"/>
    <property type="match status" value="1"/>
</dbReference>
<dbReference type="InterPro" id="IPR058627">
    <property type="entry name" value="MdtA-like_C"/>
</dbReference>
<evidence type="ECO:0000259" key="5">
    <source>
        <dbReference type="Pfam" id="PF25876"/>
    </source>
</evidence>
<evidence type="ECO:0000256" key="3">
    <source>
        <dbReference type="SAM" id="MobiDB-lite"/>
    </source>
</evidence>
<comment type="similarity">
    <text evidence="2">Belongs to the membrane fusion protein (MFP) (TC 8.A.1) family.</text>
</comment>
<dbReference type="Gene3D" id="2.40.420.20">
    <property type="match status" value="1"/>
</dbReference>
<dbReference type="InterPro" id="IPR058625">
    <property type="entry name" value="MdtA-like_BSH"/>
</dbReference>
<evidence type="ECO:0000256" key="1">
    <source>
        <dbReference type="ARBA" id="ARBA00004196"/>
    </source>
</evidence>
<evidence type="ECO:0000256" key="2">
    <source>
        <dbReference type="ARBA" id="ARBA00009477"/>
    </source>
</evidence>
<gene>
    <name evidence="9" type="ORF">NQ519_15825</name>
</gene>
<protein>
    <submittedName>
        <fullName evidence="9">Efflux RND transporter periplasmic adaptor subunit</fullName>
    </submittedName>
</protein>